<keyword evidence="4 5" id="KW-0326">Glycosidase</keyword>
<dbReference type="PANTHER" id="PTHR43053">
    <property type="entry name" value="GLYCOSIDASE FAMILY 31"/>
    <property type="match status" value="1"/>
</dbReference>
<dbReference type="PIRSF" id="PIRSF005536">
    <property type="entry name" value="Agal"/>
    <property type="match status" value="1"/>
</dbReference>
<dbReference type="AlphaFoldDB" id="A0A3N2BBZ0"/>
<dbReference type="Pfam" id="PF16875">
    <property type="entry name" value="Glyco_hydro_36N"/>
    <property type="match status" value="1"/>
</dbReference>
<feature type="binding site" evidence="7">
    <location>
        <position position="422"/>
    </location>
    <ligand>
        <name>substrate</name>
    </ligand>
</feature>
<dbReference type="InterPro" id="IPR031704">
    <property type="entry name" value="Glyco_hydro_36_N"/>
</dbReference>
<dbReference type="InterPro" id="IPR050985">
    <property type="entry name" value="Alpha-glycosidase_related"/>
</dbReference>
<dbReference type="SUPFAM" id="SSF51445">
    <property type="entry name" value="(Trans)glycosidases"/>
    <property type="match status" value="1"/>
</dbReference>
<dbReference type="CDD" id="cd14791">
    <property type="entry name" value="GH36"/>
    <property type="match status" value="1"/>
</dbReference>
<dbReference type="EMBL" id="RKHK01000001">
    <property type="protein sequence ID" value="ROR72771.1"/>
    <property type="molecule type" value="Genomic_DNA"/>
</dbReference>
<keyword evidence="3 5" id="KW-0378">Hydrolase</keyword>
<reference evidence="10 11" key="1">
    <citation type="submission" date="2018-11" db="EMBL/GenBank/DDBJ databases">
        <title>Sequencing the genomes of 1000 actinobacteria strains.</title>
        <authorList>
            <person name="Klenk H.-P."/>
        </authorList>
    </citation>
    <scope>NUCLEOTIDE SEQUENCE [LARGE SCALE GENOMIC DNA]</scope>
    <source>
        <strain evidence="10 11">DSM 11294</strain>
    </source>
</reference>
<dbReference type="OrthoDB" id="9758822at2"/>
<dbReference type="EC" id="3.2.1.22" evidence="2 5"/>
<dbReference type="PROSITE" id="PS00512">
    <property type="entry name" value="ALPHA_GALACTOSIDASE"/>
    <property type="match status" value="1"/>
</dbReference>
<proteinExistence type="inferred from homology"/>
<dbReference type="InterPro" id="IPR017853">
    <property type="entry name" value="GH"/>
</dbReference>
<dbReference type="PANTHER" id="PTHR43053:SF3">
    <property type="entry name" value="ALPHA-GALACTOSIDASE C-RELATED"/>
    <property type="match status" value="1"/>
</dbReference>
<dbReference type="Gene3D" id="3.20.20.70">
    <property type="entry name" value="Aldolase class I"/>
    <property type="match status" value="1"/>
</dbReference>
<evidence type="ECO:0000256" key="6">
    <source>
        <dbReference type="PIRSR" id="PIRSR005536-1"/>
    </source>
</evidence>
<dbReference type="InterPro" id="IPR013785">
    <property type="entry name" value="Aldolase_TIM"/>
</dbReference>
<dbReference type="GO" id="GO:0016052">
    <property type="term" value="P:carbohydrate catabolic process"/>
    <property type="evidence" value="ECO:0007669"/>
    <property type="project" value="InterPro"/>
</dbReference>
<dbReference type="RefSeq" id="WP_123303289.1">
    <property type="nucleotide sequence ID" value="NZ_RKHK01000001.1"/>
</dbReference>
<evidence type="ECO:0000256" key="7">
    <source>
        <dbReference type="PIRSR" id="PIRSR005536-2"/>
    </source>
</evidence>
<organism evidence="10 11">
    <name type="scientific">Bogoriella caseilytica</name>
    <dbReference type="NCBI Taxonomy" id="56055"/>
    <lineage>
        <taxon>Bacteria</taxon>
        <taxon>Bacillati</taxon>
        <taxon>Actinomycetota</taxon>
        <taxon>Actinomycetes</taxon>
        <taxon>Micrococcales</taxon>
        <taxon>Bogoriellaceae</taxon>
        <taxon>Bogoriella</taxon>
    </lineage>
</organism>
<dbReference type="InterPro" id="IPR000111">
    <property type="entry name" value="Glyco_hydro_27/36_CS"/>
</dbReference>
<comment type="similarity">
    <text evidence="5">Belongs to the glycosyl hydrolase.</text>
</comment>
<evidence type="ECO:0000259" key="8">
    <source>
        <dbReference type="Pfam" id="PF16874"/>
    </source>
</evidence>
<gene>
    <name evidence="10" type="ORF">EDD31_1130</name>
</gene>
<feature type="domain" description="Glycosyl hydrolase family 36 N-terminal" evidence="9">
    <location>
        <begin position="30"/>
        <end position="266"/>
    </location>
</feature>
<dbReference type="Gene3D" id="2.60.40.1180">
    <property type="entry name" value="Golgi alpha-mannosidase II"/>
    <property type="match status" value="1"/>
</dbReference>
<dbReference type="Pfam" id="PF16874">
    <property type="entry name" value="Glyco_hydro_36C"/>
    <property type="match status" value="1"/>
</dbReference>
<comment type="caution">
    <text evidence="10">The sequence shown here is derived from an EMBL/GenBank/DDBJ whole genome shotgun (WGS) entry which is preliminary data.</text>
</comment>
<evidence type="ECO:0000256" key="2">
    <source>
        <dbReference type="ARBA" id="ARBA00012755"/>
    </source>
</evidence>
<evidence type="ECO:0000256" key="3">
    <source>
        <dbReference type="ARBA" id="ARBA00022801"/>
    </source>
</evidence>
<dbReference type="InterPro" id="IPR002252">
    <property type="entry name" value="Glyco_hydro_36"/>
</dbReference>
<evidence type="ECO:0000256" key="4">
    <source>
        <dbReference type="ARBA" id="ARBA00023295"/>
    </source>
</evidence>
<sequence length="721" mass="79773">MTTPSHALPDHVHLQAAGVSLLLDCAEGHLPRVLHWGHSLGAITEHDIEHLRLAARPPAGAAQVDAAVHLSVLAEQSAGWPGTPGLTGHREGADFSTAFRVTAIEHAAGDGFSMAERAVITATDAPSGLDLTLEIELSSSGLARMRAAVTNREDRAFSLHSLDLNLPVPTEAQEILDFTGRWARERSPQRHAFTLGTHLRENRRARALDVSSLMAAGPTGFGWRSGEIRALHVGWSGNTRLYAERHHHAVALLAGGELLHAGEVQLGRDETYTGPWLYFSHGDGLDEMAGRFHQYLRQRPEHPTSPRPVQINVWEAVYFDHDLEKLKQLADVAASLGVERYVLDDGWFGSRRDDSSGLGDWVVSPEVWPHGLWPLVDHVRGLGMEFGLWFEPEMVNPDSELARAHPEWILAARPERWPLEARQQQVLDLTIPEAYAHVRDQMLAIVEEYPISYIKWDYNRDLTEPGNQASGRAVVHEQTRAVYHLMDELLAAKPGLEIESCSSGGGRIDLGVMERCVRVWASDCIDPLERQQIEAGTSLLLPPELVGSHVASTVNHTTGRHHSIDFRASTAFFSHMGIEWDLTSATEEELSRLGDWIALYRQNRELLHSGSVVHADHPDESLTLQGVVGADQERALYALTALRTSPFTTPGMVRLPGLDPERRYRVRPLLPGGADAAPTEARTAWWLEGTTLPGRVLATTGIQLPQLNPEQRLLLEVRTEE</sequence>
<feature type="active site" description="Proton donor" evidence="6">
    <location>
        <position position="523"/>
    </location>
</feature>
<feature type="binding site" evidence="7">
    <location>
        <position position="182"/>
    </location>
    <ligand>
        <name>substrate</name>
    </ligand>
</feature>
<feature type="binding site" evidence="7">
    <location>
        <begin position="455"/>
        <end position="459"/>
    </location>
    <ligand>
        <name>substrate</name>
    </ligand>
</feature>
<feature type="domain" description="Glycosyl hydrolase family 36 C-terminal" evidence="8">
    <location>
        <begin position="627"/>
        <end position="707"/>
    </location>
</feature>
<dbReference type="GO" id="GO:0004557">
    <property type="term" value="F:alpha-galactosidase activity"/>
    <property type="evidence" value="ECO:0007669"/>
    <property type="project" value="UniProtKB-UniRule"/>
</dbReference>
<dbReference type="PRINTS" id="PR00743">
    <property type="entry name" value="GLHYDRLASE36"/>
</dbReference>
<dbReference type="InterPro" id="IPR038417">
    <property type="entry name" value="Alpga-gal_N_sf"/>
</dbReference>
<comment type="catalytic activity">
    <reaction evidence="1 5">
        <text>Hydrolysis of terminal, non-reducing alpha-D-galactose residues in alpha-D-galactosides, including galactose oligosaccharides, galactomannans and galactolipids.</text>
        <dbReference type="EC" id="3.2.1.22"/>
    </reaction>
</comment>
<feature type="active site" description="Nucleophile" evidence="6">
    <location>
        <position position="457"/>
    </location>
</feature>
<dbReference type="Proteomes" id="UP000280668">
    <property type="component" value="Unassembled WGS sequence"/>
</dbReference>
<name>A0A3N2BBZ0_9MICO</name>
<evidence type="ECO:0000313" key="11">
    <source>
        <dbReference type="Proteomes" id="UP000280668"/>
    </source>
</evidence>
<feature type="binding site" evidence="7">
    <location>
        <position position="523"/>
    </location>
    <ligand>
        <name>substrate</name>
    </ligand>
</feature>
<accession>A0A3N2BBZ0</accession>
<feature type="binding site" evidence="7">
    <location>
        <begin position="344"/>
        <end position="345"/>
    </location>
    <ligand>
        <name>substrate</name>
    </ligand>
</feature>
<dbReference type="FunFam" id="3.20.20.70:FF:000118">
    <property type="entry name" value="Alpha-galactosidase"/>
    <property type="match status" value="1"/>
</dbReference>
<dbReference type="Gene3D" id="2.70.98.60">
    <property type="entry name" value="alpha-galactosidase from lactobacil brevis"/>
    <property type="match status" value="1"/>
</dbReference>
<dbReference type="InterPro" id="IPR031705">
    <property type="entry name" value="Glyco_hydro_36_C"/>
</dbReference>
<dbReference type="InterPro" id="IPR013780">
    <property type="entry name" value="Glyco_hydro_b"/>
</dbReference>
<keyword evidence="11" id="KW-1185">Reference proteome</keyword>
<evidence type="ECO:0000313" key="10">
    <source>
        <dbReference type="EMBL" id="ROR72771.1"/>
    </source>
</evidence>
<evidence type="ECO:0000256" key="1">
    <source>
        <dbReference type="ARBA" id="ARBA00001255"/>
    </source>
</evidence>
<dbReference type="Pfam" id="PF02065">
    <property type="entry name" value="Melibiase"/>
    <property type="match status" value="1"/>
</dbReference>
<evidence type="ECO:0000259" key="9">
    <source>
        <dbReference type="Pfam" id="PF16875"/>
    </source>
</evidence>
<protein>
    <recommendedName>
        <fullName evidence="2 5">Alpha-galactosidase</fullName>
        <ecNumber evidence="2 5">3.2.1.22</ecNumber>
    </recommendedName>
</protein>
<feature type="binding site" evidence="7">
    <location>
        <position position="501"/>
    </location>
    <ligand>
        <name>substrate</name>
    </ligand>
</feature>
<evidence type="ECO:0000256" key="5">
    <source>
        <dbReference type="PIRNR" id="PIRNR005536"/>
    </source>
</evidence>